<dbReference type="Proteomes" id="UP000236379">
    <property type="component" value="Unassembled WGS sequence"/>
</dbReference>
<accession>A0A2K3UW42</accession>
<dbReference type="EMBL" id="PPPD01000001">
    <property type="protein sequence ID" value="PNY80740.1"/>
    <property type="molecule type" value="Genomic_DNA"/>
</dbReference>
<comment type="caution">
    <text evidence="1">The sequence shown here is derived from an EMBL/GenBank/DDBJ whole genome shotgun (WGS) entry which is preliminary data.</text>
</comment>
<evidence type="ECO:0000313" key="1">
    <source>
        <dbReference type="EMBL" id="PNY80740.1"/>
    </source>
</evidence>
<evidence type="ECO:0008006" key="3">
    <source>
        <dbReference type="Google" id="ProtNLM"/>
    </source>
</evidence>
<reference evidence="1 2" key="1">
    <citation type="submission" date="2018-01" db="EMBL/GenBank/DDBJ databases">
        <title>Deinococcus koreensis sp. nov., a radiation-resistant bacterium isolated from river water.</title>
        <authorList>
            <person name="Choi A."/>
        </authorList>
    </citation>
    <scope>NUCLEOTIDE SEQUENCE [LARGE SCALE GENOMIC DNA]</scope>
    <source>
        <strain evidence="1 2">SJW1-2</strain>
    </source>
</reference>
<dbReference type="Gene3D" id="2.60.120.10">
    <property type="entry name" value="Jelly Rolls"/>
    <property type="match status" value="1"/>
</dbReference>
<dbReference type="AlphaFoldDB" id="A0A2K3UW42"/>
<keyword evidence="2" id="KW-1185">Reference proteome</keyword>
<organism evidence="1 2">
    <name type="scientific">Deinococcus koreensis</name>
    <dbReference type="NCBI Taxonomy" id="2054903"/>
    <lineage>
        <taxon>Bacteria</taxon>
        <taxon>Thermotogati</taxon>
        <taxon>Deinococcota</taxon>
        <taxon>Deinococci</taxon>
        <taxon>Deinococcales</taxon>
        <taxon>Deinococcaceae</taxon>
        <taxon>Deinococcus</taxon>
    </lineage>
</organism>
<name>A0A2K3UW42_9DEIO</name>
<gene>
    <name evidence="1" type="ORF">CVO96_04595</name>
</gene>
<sequence>MVLDPGEGVRVTAAAALAGELVEAGSTLPLVMALGDHRIEVLDGELTLMLPGGSEVLPAGARRMVPTGTAFQLVNRSAHAARVVVTVQLQRMDAPMRFSAKQHPV</sequence>
<dbReference type="InterPro" id="IPR014710">
    <property type="entry name" value="RmlC-like_jellyroll"/>
</dbReference>
<dbReference type="InterPro" id="IPR011051">
    <property type="entry name" value="RmlC_Cupin_sf"/>
</dbReference>
<dbReference type="SUPFAM" id="SSF51182">
    <property type="entry name" value="RmlC-like cupins"/>
    <property type="match status" value="1"/>
</dbReference>
<evidence type="ECO:0000313" key="2">
    <source>
        <dbReference type="Proteomes" id="UP000236379"/>
    </source>
</evidence>
<proteinExistence type="predicted"/>
<protein>
    <recommendedName>
        <fullName evidence="3">Cupin 2 conserved barrel domain-containing protein</fullName>
    </recommendedName>
</protein>